<accession>A0A9Q0RUQ1</accession>
<dbReference type="InterPro" id="IPR050302">
    <property type="entry name" value="Rab_GAP_TBC_domain"/>
</dbReference>
<dbReference type="FunFam" id="1.10.8.270:FF:000016">
    <property type="entry name" value="TBC1 domain family member 2A"/>
    <property type="match status" value="1"/>
</dbReference>
<evidence type="ECO:0000313" key="6">
    <source>
        <dbReference type="Proteomes" id="UP001151699"/>
    </source>
</evidence>
<dbReference type="Gene3D" id="1.10.472.80">
    <property type="entry name" value="Ypt/Rab-GAP domain of gyp1p, domain 3"/>
    <property type="match status" value="1"/>
</dbReference>
<comment type="function">
    <text evidence="2">May act as a GTPase-activating protein for Rab family protein(s).</text>
</comment>
<dbReference type="PANTHER" id="PTHR47219">
    <property type="entry name" value="RAB GTPASE-ACTIVATING PROTEIN 1-LIKE"/>
    <property type="match status" value="1"/>
</dbReference>
<name>A0A9Q0RUQ1_9DIPT</name>
<dbReference type="OrthoDB" id="294251at2759"/>
<dbReference type="Gene3D" id="1.10.10.750">
    <property type="entry name" value="Ypt/Rab-GAP domain of gyp1p, domain 1"/>
    <property type="match status" value="1"/>
</dbReference>
<dbReference type="PROSITE" id="PS50086">
    <property type="entry name" value="TBC_RABGAP"/>
    <property type="match status" value="1"/>
</dbReference>
<dbReference type="GO" id="GO:0005096">
    <property type="term" value="F:GTPase activator activity"/>
    <property type="evidence" value="ECO:0007669"/>
    <property type="project" value="UniProtKB-KW"/>
</dbReference>
<dbReference type="AlphaFoldDB" id="A0A9Q0RUQ1"/>
<keyword evidence="1" id="KW-0343">GTPase activation</keyword>
<dbReference type="InterPro" id="IPR000195">
    <property type="entry name" value="Rab-GAP-TBC_dom"/>
</dbReference>
<reference evidence="5" key="1">
    <citation type="submission" date="2022-07" db="EMBL/GenBank/DDBJ databases">
        <authorList>
            <person name="Trinca V."/>
            <person name="Uliana J.V.C."/>
            <person name="Torres T.T."/>
            <person name="Ward R.J."/>
            <person name="Monesi N."/>
        </authorList>
    </citation>
    <scope>NUCLEOTIDE SEQUENCE</scope>
    <source>
        <strain evidence="5">HSMRA1968</strain>
        <tissue evidence="5">Whole embryos</tissue>
    </source>
</reference>
<comment type="caution">
    <text evidence="5">The sequence shown here is derived from an EMBL/GenBank/DDBJ whole genome shotgun (WGS) entry which is preliminary data.</text>
</comment>
<feature type="domain" description="Rab-GAP TBC" evidence="4">
    <location>
        <begin position="68"/>
        <end position="253"/>
    </location>
</feature>
<organism evidence="5 6">
    <name type="scientific">Pseudolycoriella hygida</name>
    <dbReference type="NCBI Taxonomy" id="35572"/>
    <lineage>
        <taxon>Eukaryota</taxon>
        <taxon>Metazoa</taxon>
        <taxon>Ecdysozoa</taxon>
        <taxon>Arthropoda</taxon>
        <taxon>Hexapoda</taxon>
        <taxon>Insecta</taxon>
        <taxon>Pterygota</taxon>
        <taxon>Neoptera</taxon>
        <taxon>Endopterygota</taxon>
        <taxon>Diptera</taxon>
        <taxon>Nematocera</taxon>
        <taxon>Sciaroidea</taxon>
        <taxon>Sciaridae</taxon>
        <taxon>Pseudolycoriella</taxon>
    </lineage>
</organism>
<dbReference type="FunFam" id="1.10.472.80:FF:000029">
    <property type="entry name" value="Growth hormone-regulated TBC protein 1"/>
    <property type="match status" value="1"/>
</dbReference>
<protein>
    <recommendedName>
        <fullName evidence="3">Growth hormone-regulated TBC protein 1</fullName>
    </recommendedName>
</protein>
<dbReference type="Gene3D" id="1.10.8.270">
    <property type="entry name" value="putative rabgap domain of human tbc1 domain family member 14 like domains"/>
    <property type="match status" value="1"/>
</dbReference>
<dbReference type="Proteomes" id="UP001151699">
    <property type="component" value="Chromosome C"/>
</dbReference>
<evidence type="ECO:0000256" key="3">
    <source>
        <dbReference type="ARBA" id="ARBA00070878"/>
    </source>
</evidence>
<dbReference type="Pfam" id="PF00566">
    <property type="entry name" value="RabGAP-TBC"/>
    <property type="match status" value="1"/>
</dbReference>
<evidence type="ECO:0000313" key="5">
    <source>
        <dbReference type="EMBL" id="KAJ6634885.1"/>
    </source>
</evidence>
<evidence type="ECO:0000256" key="1">
    <source>
        <dbReference type="ARBA" id="ARBA00022468"/>
    </source>
</evidence>
<dbReference type="EMBL" id="WJQU01000004">
    <property type="protein sequence ID" value="KAJ6634885.1"/>
    <property type="molecule type" value="Genomic_DNA"/>
</dbReference>
<dbReference type="SMART" id="SM00164">
    <property type="entry name" value="TBC"/>
    <property type="match status" value="1"/>
</dbReference>
<dbReference type="SUPFAM" id="SSF47923">
    <property type="entry name" value="Ypt/Rab-GAP domain of gyp1p"/>
    <property type="match status" value="2"/>
</dbReference>
<gene>
    <name evidence="5" type="primary">grtp1a</name>
    <name evidence="5" type="ORF">Bhyg_13466</name>
</gene>
<proteinExistence type="predicted"/>
<dbReference type="GO" id="GO:0031267">
    <property type="term" value="F:small GTPase binding"/>
    <property type="evidence" value="ECO:0007669"/>
    <property type="project" value="TreeGrafter"/>
</dbReference>
<evidence type="ECO:0000259" key="4">
    <source>
        <dbReference type="PROSITE" id="PS50086"/>
    </source>
</evidence>
<evidence type="ECO:0000256" key="2">
    <source>
        <dbReference type="ARBA" id="ARBA00043879"/>
    </source>
</evidence>
<dbReference type="InterPro" id="IPR035969">
    <property type="entry name" value="Rab-GAP_TBC_sf"/>
</dbReference>
<keyword evidence="6" id="KW-1185">Reference proteome</keyword>
<dbReference type="PANTHER" id="PTHR47219:SF10">
    <property type="entry name" value="GROWTH HORMONE-REGULATED TBC PROTEIN 1"/>
    <property type="match status" value="1"/>
</dbReference>
<sequence length="328" mass="38462">MAASKFSDIDEYGFKRDEDFDYKSYEIVMKNYLTVLTNRRIKWDRYMKKKPNLFRNDSNQLKRYVRKGIPVHLRGEVWMSISGGFQLQKQNPELYQSLLKTQFDAEIVESIKIDLPRTFPDNIFFDNIKLQLFNVLIAYAHHNKDVGYCQGLNYIAGLILIVTKDEEWTFWLLKVIVDDIASSYHTKTMTGLITDIEVLKELLNKRVPQINQQLDKFGLPLAVITTKWLICLFAEVLPIETVLRVWDCLFLEGYKILFRVSLTLLLNQKDAILQTEDISSLANLFRDMLKGQTVTNCHQFINSIFTVPGTLKRSEIEMLRRKVTLDRR</sequence>